<evidence type="ECO:0000259" key="4">
    <source>
        <dbReference type="Pfam" id="PF25964"/>
    </source>
</evidence>
<dbReference type="EMBL" id="FMZQ01000010">
    <property type="protein sequence ID" value="SDD09255.1"/>
    <property type="molecule type" value="Genomic_DNA"/>
</dbReference>
<evidence type="ECO:0000259" key="2">
    <source>
        <dbReference type="Pfam" id="PF07238"/>
    </source>
</evidence>
<dbReference type="Pfam" id="PF07238">
    <property type="entry name" value="PilZ"/>
    <property type="match status" value="1"/>
</dbReference>
<dbReference type="Gene3D" id="2.40.10.220">
    <property type="entry name" value="predicted glycosyltransferase like domains"/>
    <property type="match status" value="1"/>
</dbReference>
<feature type="domain" description="ALG44 helical loop" evidence="3">
    <location>
        <begin position="231"/>
        <end position="256"/>
    </location>
</feature>
<dbReference type="Pfam" id="PF25965">
    <property type="entry name" value="Beta-barrel_ALG44"/>
    <property type="match status" value="1"/>
</dbReference>
<evidence type="ECO:0000313" key="7">
    <source>
        <dbReference type="Proteomes" id="UP000199467"/>
    </source>
</evidence>
<gene>
    <name evidence="6" type="ORF">SAMN05216576_110183</name>
</gene>
<evidence type="ECO:0000259" key="5">
    <source>
        <dbReference type="Pfam" id="PF25965"/>
    </source>
</evidence>
<keyword evidence="7" id="KW-1185">Reference proteome</keyword>
<dbReference type="InterPro" id="IPR009875">
    <property type="entry name" value="PilZ_domain"/>
</dbReference>
<dbReference type="InterPro" id="IPR058833">
    <property type="entry name" value="Hl_ALG44"/>
</dbReference>
<dbReference type="AlphaFoldDB" id="A0A1G6RZ72"/>
<evidence type="ECO:0000256" key="1">
    <source>
        <dbReference type="ARBA" id="ARBA00004196"/>
    </source>
</evidence>
<dbReference type="InterPro" id="IPR058834">
    <property type="entry name" value="Beta-barrel_ALG44"/>
</dbReference>
<dbReference type="PANTHER" id="PTHR30386:SF19">
    <property type="entry name" value="MULTIDRUG EXPORT PROTEIN EMRA-RELATED"/>
    <property type="match status" value="1"/>
</dbReference>
<feature type="domain" description="ALG44 barrel-sandwich hybrid" evidence="4">
    <location>
        <begin position="199"/>
        <end position="294"/>
    </location>
</feature>
<evidence type="ECO:0000313" key="6">
    <source>
        <dbReference type="EMBL" id="SDD09255.1"/>
    </source>
</evidence>
<sequence>MNSVANHNVVHESEAQRQHARVKLPGRLRFTNAKGERIDARLQDVSAGGFSFTNEKTTHKVGDFHRGQLQFQLDSLVLGLDVEFQVNSVQPEHNRVGCQFHGLGAREAAALRHLISAHLAGELVNVGEVLHILQRDNFTKARKNGAGGGMGMFGRLRAVTFSGAIFLIGLAAFGYIGKSIYGLYFVTHAQSAQISLPALQVTMPREGSVQSLAQPDGIVEKGAPIATFTTSMLEMLKGHLGEDQLEPSQIEALFAREMQGTLTSPCNCKISRQLVADGQFASKGDVIFELVPQDGIATVSASFPYRHLEQARPGTPVTFKVAGEDQARHGEIVSSALHDGGLSSDIRVVIKPQDTLPASLAGQPVDVVIDRGPSLGWLVDRAVAAGR</sequence>
<name>A0A1G6RZ72_9GAMM</name>
<reference evidence="7" key="1">
    <citation type="submission" date="2016-10" db="EMBL/GenBank/DDBJ databases">
        <authorList>
            <person name="Varghese N."/>
            <person name="Submissions S."/>
        </authorList>
    </citation>
    <scope>NUCLEOTIDE SEQUENCE [LARGE SCALE GENOMIC DNA]</scope>
    <source>
        <strain evidence="7">DSM 26382</strain>
    </source>
</reference>
<dbReference type="GO" id="GO:0030313">
    <property type="term" value="C:cell envelope"/>
    <property type="evidence" value="ECO:0007669"/>
    <property type="project" value="UniProtKB-SubCell"/>
</dbReference>
<dbReference type="Proteomes" id="UP000199467">
    <property type="component" value="Unassembled WGS sequence"/>
</dbReference>
<dbReference type="InterPro" id="IPR050739">
    <property type="entry name" value="MFP"/>
</dbReference>
<dbReference type="PANTHER" id="PTHR30386">
    <property type="entry name" value="MEMBRANE FUSION SUBUNIT OF EMRAB-TOLC MULTIDRUG EFFLUX PUMP"/>
    <property type="match status" value="1"/>
</dbReference>
<proteinExistence type="predicted"/>
<dbReference type="InterPro" id="IPR058835">
    <property type="entry name" value="BSH_ALG44"/>
</dbReference>
<organism evidence="6 7">
    <name type="scientific">Ectopseudomonas chengduensis</name>
    <dbReference type="NCBI Taxonomy" id="489632"/>
    <lineage>
        <taxon>Bacteria</taxon>
        <taxon>Pseudomonadati</taxon>
        <taxon>Pseudomonadota</taxon>
        <taxon>Gammaproteobacteria</taxon>
        <taxon>Pseudomonadales</taxon>
        <taxon>Pseudomonadaceae</taxon>
        <taxon>Ectopseudomonas</taxon>
    </lineage>
</organism>
<comment type="subcellular location">
    <subcellularLocation>
        <location evidence="1">Cell envelope</location>
    </subcellularLocation>
</comment>
<dbReference type="Pfam" id="PF25964">
    <property type="entry name" value="BSH_ALG44"/>
    <property type="match status" value="1"/>
</dbReference>
<dbReference type="Pfam" id="PF25891">
    <property type="entry name" value="Hl_ALG44"/>
    <property type="match status" value="1"/>
</dbReference>
<dbReference type="SUPFAM" id="SSF141371">
    <property type="entry name" value="PilZ domain-like"/>
    <property type="match status" value="1"/>
</dbReference>
<dbReference type="RefSeq" id="WP_017678171.1">
    <property type="nucleotide sequence ID" value="NZ_FMZQ01000010.1"/>
</dbReference>
<evidence type="ECO:0000259" key="3">
    <source>
        <dbReference type="Pfam" id="PF25891"/>
    </source>
</evidence>
<dbReference type="GO" id="GO:0035438">
    <property type="term" value="F:cyclic-di-GMP binding"/>
    <property type="evidence" value="ECO:0007669"/>
    <property type="project" value="InterPro"/>
</dbReference>
<accession>A0A1G6RZ72</accession>
<feature type="domain" description="ALG44 beta-barrel" evidence="5">
    <location>
        <begin position="297"/>
        <end position="375"/>
    </location>
</feature>
<feature type="domain" description="PilZ" evidence="2">
    <location>
        <begin position="16"/>
        <end position="115"/>
    </location>
</feature>
<protein>
    <submittedName>
        <fullName evidence="6">Alginate biosynthesis protein Alg44</fullName>
    </submittedName>
</protein>